<gene>
    <name evidence="1" type="ORF">L210DRAFT_3509230</name>
</gene>
<accession>A0AAD4BG06</accession>
<proteinExistence type="predicted"/>
<name>A0AAD4BG06_BOLED</name>
<dbReference type="EMBL" id="WHUW01000091">
    <property type="protein sequence ID" value="KAF8425831.1"/>
    <property type="molecule type" value="Genomic_DNA"/>
</dbReference>
<sequence>MKHARRITTPLKIGDNAVAAASIQSAQLGLLRGLMFSIQRSGSYHAVHQKHQDQLVEAAAQVGRQPQIEVRVIEPSRMIGMEKASPEMTRGENESNVGFEGDSLAQGPKLQKAGMAADCEGKRKPAAVGLAPLIPLSEPPLRLTRDRQSGVPERCTSVRYCKQNAPKGFARNITGVPGSALPDAVSRSIAFTAGLLPKECLFLRRRAIGWPFHCMEPAAFVNYSSNSGPTILPGRTATPAYTGASRRSHGTSSSLDDVVGLTADYAHGGNPAHDPMARIY</sequence>
<reference evidence="1" key="1">
    <citation type="submission" date="2019-10" db="EMBL/GenBank/DDBJ databases">
        <authorList>
            <consortium name="DOE Joint Genome Institute"/>
            <person name="Kuo A."/>
            <person name="Miyauchi S."/>
            <person name="Kiss E."/>
            <person name="Drula E."/>
            <person name="Kohler A."/>
            <person name="Sanchez-Garcia M."/>
            <person name="Andreopoulos B."/>
            <person name="Barry K.W."/>
            <person name="Bonito G."/>
            <person name="Buee M."/>
            <person name="Carver A."/>
            <person name="Chen C."/>
            <person name="Cichocki N."/>
            <person name="Clum A."/>
            <person name="Culley D."/>
            <person name="Crous P.W."/>
            <person name="Fauchery L."/>
            <person name="Girlanda M."/>
            <person name="Hayes R."/>
            <person name="Keri Z."/>
            <person name="LaButti K."/>
            <person name="Lipzen A."/>
            <person name="Lombard V."/>
            <person name="Magnuson J."/>
            <person name="Maillard F."/>
            <person name="Morin E."/>
            <person name="Murat C."/>
            <person name="Nolan M."/>
            <person name="Ohm R."/>
            <person name="Pangilinan J."/>
            <person name="Pereira M."/>
            <person name="Perotto S."/>
            <person name="Peter M."/>
            <person name="Riley R."/>
            <person name="Sitrit Y."/>
            <person name="Stielow B."/>
            <person name="Szollosi G."/>
            <person name="Zifcakova L."/>
            <person name="Stursova M."/>
            <person name="Spatafora J.W."/>
            <person name="Tedersoo L."/>
            <person name="Vaario L.-M."/>
            <person name="Yamada A."/>
            <person name="Yan M."/>
            <person name="Wang P."/>
            <person name="Xu J."/>
            <person name="Bruns T."/>
            <person name="Baldrian P."/>
            <person name="Vilgalys R."/>
            <person name="Henrissat B."/>
            <person name="Grigoriev I.V."/>
            <person name="Hibbett D."/>
            <person name="Nagy L.G."/>
            <person name="Martin F.M."/>
        </authorList>
    </citation>
    <scope>NUCLEOTIDE SEQUENCE</scope>
    <source>
        <strain evidence="1">BED1</strain>
    </source>
</reference>
<dbReference type="Proteomes" id="UP001194468">
    <property type="component" value="Unassembled WGS sequence"/>
</dbReference>
<organism evidence="1 2">
    <name type="scientific">Boletus edulis BED1</name>
    <dbReference type="NCBI Taxonomy" id="1328754"/>
    <lineage>
        <taxon>Eukaryota</taxon>
        <taxon>Fungi</taxon>
        <taxon>Dikarya</taxon>
        <taxon>Basidiomycota</taxon>
        <taxon>Agaricomycotina</taxon>
        <taxon>Agaricomycetes</taxon>
        <taxon>Agaricomycetidae</taxon>
        <taxon>Boletales</taxon>
        <taxon>Boletineae</taxon>
        <taxon>Boletaceae</taxon>
        <taxon>Boletoideae</taxon>
        <taxon>Boletus</taxon>
    </lineage>
</organism>
<reference evidence="1" key="2">
    <citation type="journal article" date="2020" name="Nat. Commun.">
        <title>Large-scale genome sequencing of mycorrhizal fungi provides insights into the early evolution of symbiotic traits.</title>
        <authorList>
            <person name="Miyauchi S."/>
            <person name="Kiss E."/>
            <person name="Kuo A."/>
            <person name="Drula E."/>
            <person name="Kohler A."/>
            <person name="Sanchez-Garcia M."/>
            <person name="Morin E."/>
            <person name="Andreopoulos B."/>
            <person name="Barry K.W."/>
            <person name="Bonito G."/>
            <person name="Buee M."/>
            <person name="Carver A."/>
            <person name="Chen C."/>
            <person name="Cichocki N."/>
            <person name="Clum A."/>
            <person name="Culley D."/>
            <person name="Crous P.W."/>
            <person name="Fauchery L."/>
            <person name="Girlanda M."/>
            <person name="Hayes R.D."/>
            <person name="Keri Z."/>
            <person name="LaButti K."/>
            <person name="Lipzen A."/>
            <person name="Lombard V."/>
            <person name="Magnuson J."/>
            <person name="Maillard F."/>
            <person name="Murat C."/>
            <person name="Nolan M."/>
            <person name="Ohm R.A."/>
            <person name="Pangilinan J."/>
            <person name="Pereira M.F."/>
            <person name="Perotto S."/>
            <person name="Peter M."/>
            <person name="Pfister S."/>
            <person name="Riley R."/>
            <person name="Sitrit Y."/>
            <person name="Stielow J.B."/>
            <person name="Szollosi G."/>
            <person name="Zifcakova L."/>
            <person name="Stursova M."/>
            <person name="Spatafora J.W."/>
            <person name="Tedersoo L."/>
            <person name="Vaario L.M."/>
            <person name="Yamada A."/>
            <person name="Yan M."/>
            <person name="Wang P."/>
            <person name="Xu J."/>
            <person name="Bruns T."/>
            <person name="Baldrian P."/>
            <person name="Vilgalys R."/>
            <person name="Dunand C."/>
            <person name="Henrissat B."/>
            <person name="Grigoriev I.V."/>
            <person name="Hibbett D."/>
            <person name="Nagy L.G."/>
            <person name="Martin F.M."/>
        </authorList>
    </citation>
    <scope>NUCLEOTIDE SEQUENCE</scope>
    <source>
        <strain evidence="1">BED1</strain>
    </source>
</reference>
<evidence type="ECO:0000313" key="2">
    <source>
        <dbReference type="Proteomes" id="UP001194468"/>
    </source>
</evidence>
<dbReference type="AlphaFoldDB" id="A0AAD4BG06"/>
<protein>
    <submittedName>
        <fullName evidence="1">Uncharacterized protein</fullName>
    </submittedName>
</protein>
<evidence type="ECO:0000313" key="1">
    <source>
        <dbReference type="EMBL" id="KAF8425831.1"/>
    </source>
</evidence>
<keyword evidence="2" id="KW-1185">Reference proteome</keyword>
<comment type="caution">
    <text evidence="1">The sequence shown here is derived from an EMBL/GenBank/DDBJ whole genome shotgun (WGS) entry which is preliminary data.</text>
</comment>